<dbReference type="PANTHER" id="PTHR43400:SF7">
    <property type="entry name" value="FAD-DEPENDENT OXIDOREDUCTASE 2 FAD BINDING DOMAIN-CONTAINING PROTEIN"/>
    <property type="match status" value="1"/>
</dbReference>
<dbReference type="InterPro" id="IPR050315">
    <property type="entry name" value="FAD-oxidoreductase_2"/>
</dbReference>
<evidence type="ECO:0000256" key="1">
    <source>
        <dbReference type="ARBA" id="ARBA00001974"/>
    </source>
</evidence>
<dbReference type="Gene3D" id="3.90.700.10">
    <property type="entry name" value="Succinate dehydrogenase/fumarate reductase flavoprotein, catalytic domain"/>
    <property type="match status" value="1"/>
</dbReference>
<comment type="caution">
    <text evidence="6">The sequence shown here is derived from an EMBL/GenBank/DDBJ whole genome shotgun (WGS) entry which is preliminary data.</text>
</comment>
<dbReference type="EMBL" id="NJGD01000010">
    <property type="protein sequence ID" value="PJR13439.1"/>
    <property type="molecule type" value="Genomic_DNA"/>
</dbReference>
<evidence type="ECO:0000313" key="6">
    <source>
        <dbReference type="EMBL" id="PJR13439.1"/>
    </source>
</evidence>
<evidence type="ECO:0000259" key="5">
    <source>
        <dbReference type="Pfam" id="PF00890"/>
    </source>
</evidence>
<comment type="cofactor">
    <cofactor evidence="1">
        <name>FAD</name>
        <dbReference type="ChEBI" id="CHEBI:57692"/>
    </cofactor>
</comment>
<dbReference type="Pfam" id="PF00890">
    <property type="entry name" value="FAD_binding_2"/>
    <property type="match status" value="1"/>
</dbReference>
<dbReference type="GO" id="GO:0016491">
    <property type="term" value="F:oxidoreductase activity"/>
    <property type="evidence" value="ECO:0007669"/>
    <property type="project" value="UniProtKB-KW"/>
</dbReference>
<dbReference type="SUPFAM" id="SSF56425">
    <property type="entry name" value="Succinate dehydrogenase/fumarate reductase flavoprotein, catalytic domain"/>
    <property type="match status" value="1"/>
</dbReference>
<dbReference type="RefSeq" id="WP_100673417.1">
    <property type="nucleotide sequence ID" value="NZ_NJGD01000010.1"/>
</dbReference>
<dbReference type="NCBIfam" id="NF006130">
    <property type="entry name" value="PRK08274.1"/>
    <property type="match status" value="1"/>
</dbReference>
<dbReference type="InterPro" id="IPR036188">
    <property type="entry name" value="FAD/NAD-bd_sf"/>
</dbReference>
<dbReference type="Proteomes" id="UP000231987">
    <property type="component" value="Unassembled WGS sequence"/>
</dbReference>
<reference evidence="6 7" key="1">
    <citation type="submission" date="2017-06" db="EMBL/GenBank/DDBJ databases">
        <title>Ensifer strains isolated from leguminous trees and herbs display diverse denitrification phenotypes with some acting as strong N2O sinks.</title>
        <authorList>
            <person name="Woliy K."/>
            <person name="Mania D."/>
            <person name="Bakken L.R."/>
            <person name="Frostegard A."/>
        </authorList>
    </citation>
    <scope>NUCLEOTIDE SEQUENCE [LARGE SCALE GENOMIC DNA]</scope>
    <source>
        <strain evidence="6 7">AC50a</strain>
    </source>
</reference>
<keyword evidence="4" id="KW-0560">Oxidoreductase</keyword>
<dbReference type="SUPFAM" id="SSF51905">
    <property type="entry name" value="FAD/NAD(P)-binding domain"/>
    <property type="match status" value="1"/>
</dbReference>
<protein>
    <submittedName>
        <fullName evidence="6">Tricarballylate dehydrogenase</fullName>
    </submittedName>
</protein>
<keyword evidence="2" id="KW-0285">Flavoprotein</keyword>
<dbReference type="Gene3D" id="3.50.50.60">
    <property type="entry name" value="FAD/NAD(P)-binding domain"/>
    <property type="match status" value="1"/>
</dbReference>
<evidence type="ECO:0000256" key="3">
    <source>
        <dbReference type="ARBA" id="ARBA00022827"/>
    </source>
</evidence>
<dbReference type="InterPro" id="IPR003953">
    <property type="entry name" value="FAD-dep_OxRdtase_2_FAD-bd"/>
</dbReference>
<keyword evidence="3" id="KW-0274">FAD</keyword>
<evidence type="ECO:0000256" key="4">
    <source>
        <dbReference type="ARBA" id="ARBA00023002"/>
    </source>
</evidence>
<dbReference type="AlphaFoldDB" id="A0A2J0YYU3"/>
<accession>A0A2J0YYU3</accession>
<gene>
    <name evidence="6" type="ORF">CEJ86_22140</name>
</gene>
<dbReference type="PANTHER" id="PTHR43400">
    <property type="entry name" value="FUMARATE REDUCTASE"/>
    <property type="match status" value="1"/>
</dbReference>
<name>A0A2J0YYU3_RHIML</name>
<sequence>MSEYDVVVVGGGNAAFCAALSAEENGARVLMLEAAPEEDHGGNSRFASGVLRFAFRGIEDIRKLVPELSDAEAAISDFGSYTEEQYLDDMGRVTQYRTDPDLTETFVRGSYDTLAWMRSKGVRFDPLFRRQAYKIDGRFKFWGGLALESWGGGPGLVELELKAAKARDIEIRYSTRAIQLIQQNSRVVGVLVRRAGREEVINANAIILACGGFSSNVEMRTKYLGPSWDLAKVRGTKFNNGDGIRMAMDIGARPYGHWSGCHAVGWDRNAPEFGDLEVGENFQKHSYPYGIMVNAHGKRFVDEGADFRNYTYAKYGKAVLDQPGQFAWQIFDAKWTHMLRDEYRIRRVTKVTANSLEELANKLDDVDPAGFLAEVKRYNAAVREDIKFDPSIKDGKCTVGLEIPKSNWANTISDGPFEAYAITCGITFTFGGIKIDQSARVINVDGDPIEGLYCAGEMVGGLFYFNYAGGTGLVSGAVYGRIAGAQAAKYGKG</sequence>
<proteinExistence type="predicted"/>
<evidence type="ECO:0000313" key="7">
    <source>
        <dbReference type="Proteomes" id="UP000231987"/>
    </source>
</evidence>
<feature type="domain" description="FAD-dependent oxidoreductase 2 FAD-binding" evidence="5">
    <location>
        <begin position="5"/>
        <end position="473"/>
    </location>
</feature>
<organism evidence="6 7">
    <name type="scientific">Rhizobium meliloti</name>
    <name type="common">Ensifer meliloti</name>
    <name type="synonym">Sinorhizobium meliloti</name>
    <dbReference type="NCBI Taxonomy" id="382"/>
    <lineage>
        <taxon>Bacteria</taxon>
        <taxon>Pseudomonadati</taxon>
        <taxon>Pseudomonadota</taxon>
        <taxon>Alphaproteobacteria</taxon>
        <taxon>Hyphomicrobiales</taxon>
        <taxon>Rhizobiaceae</taxon>
        <taxon>Sinorhizobium/Ensifer group</taxon>
        <taxon>Sinorhizobium</taxon>
    </lineage>
</organism>
<evidence type="ECO:0000256" key="2">
    <source>
        <dbReference type="ARBA" id="ARBA00022630"/>
    </source>
</evidence>
<dbReference type="InterPro" id="IPR027477">
    <property type="entry name" value="Succ_DH/fumarate_Rdtase_cat_sf"/>
</dbReference>